<dbReference type="EMBL" id="CP016761">
    <property type="protein sequence ID" value="ANX13546.1"/>
    <property type="molecule type" value="Genomic_DNA"/>
</dbReference>
<keyword evidence="1" id="KW-0472">Membrane</keyword>
<dbReference type="KEGG" id="far:ABE41_016165"/>
<keyword evidence="1" id="KW-0812">Transmembrane</keyword>
<dbReference type="Proteomes" id="UP000077412">
    <property type="component" value="Chromosome"/>
</dbReference>
<evidence type="ECO:0000313" key="2">
    <source>
        <dbReference type="EMBL" id="ANX13546.1"/>
    </source>
</evidence>
<reference evidence="2 3" key="1">
    <citation type="submission" date="2016-08" db="EMBL/GenBank/DDBJ databases">
        <title>Complete genome sequence of Fictibacillus arsenicus G25-54, a strain with toxicity to nematodes and a potential arsenic-resistance activity.</title>
        <authorList>
            <person name="Zheng Z."/>
        </authorList>
    </citation>
    <scope>NUCLEOTIDE SEQUENCE [LARGE SCALE GENOMIC DNA]</scope>
    <source>
        <strain evidence="2 3">G25-54</strain>
    </source>
</reference>
<gene>
    <name evidence="2" type="ORF">ABE41_016165</name>
</gene>
<evidence type="ECO:0000313" key="3">
    <source>
        <dbReference type="Proteomes" id="UP000077412"/>
    </source>
</evidence>
<dbReference type="AlphaFoldDB" id="A0A1B1Z811"/>
<accession>A0A1B1Z811</accession>
<keyword evidence="1" id="KW-1133">Transmembrane helix</keyword>
<feature type="transmembrane region" description="Helical" evidence="1">
    <location>
        <begin position="6"/>
        <end position="26"/>
    </location>
</feature>
<keyword evidence="3" id="KW-1185">Reference proteome</keyword>
<dbReference type="Gene3D" id="1.10.1760.20">
    <property type="match status" value="1"/>
</dbReference>
<sequence>MKSNRAVPFVIFLSLAIAGSFIKIPAGIGSLAFDSMPALVSAALWSPSWGMVVAGAGHLMSSGLAGFPMGPLHVLIAVQMAGLTFLFGYLYQRNNRNLAPILFVAGNGIAAPLMLVPIIGKGIILAIIPGLLLASILNVITSTLIIPRLKTFWEKRRV</sequence>
<dbReference type="STRING" id="255247.ABE41_016165"/>
<dbReference type="RefSeq" id="WP_066292530.1">
    <property type="nucleotide sequence ID" value="NZ_CP016761.1"/>
</dbReference>
<name>A0A1B1Z811_9BACL</name>
<dbReference type="OrthoDB" id="5431035at2"/>
<feature type="transmembrane region" description="Helical" evidence="1">
    <location>
        <begin position="122"/>
        <end position="146"/>
    </location>
</feature>
<organism evidence="2 3">
    <name type="scientific">Fictibacillus arsenicus</name>
    <dbReference type="NCBI Taxonomy" id="255247"/>
    <lineage>
        <taxon>Bacteria</taxon>
        <taxon>Bacillati</taxon>
        <taxon>Bacillota</taxon>
        <taxon>Bacilli</taxon>
        <taxon>Bacillales</taxon>
        <taxon>Fictibacillaceae</taxon>
        <taxon>Fictibacillus</taxon>
    </lineage>
</organism>
<evidence type="ECO:0000256" key="1">
    <source>
        <dbReference type="SAM" id="Phobius"/>
    </source>
</evidence>
<protein>
    <recommendedName>
        <fullName evidence="4">ECF transporter S component</fullName>
    </recommendedName>
</protein>
<evidence type="ECO:0008006" key="4">
    <source>
        <dbReference type="Google" id="ProtNLM"/>
    </source>
</evidence>
<proteinExistence type="predicted"/>
<feature type="transmembrane region" description="Helical" evidence="1">
    <location>
        <begin position="98"/>
        <end position="116"/>
    </location>
</feature>
<feature type="transmembrane region" description="Helical" evidence="1">
    <location>
        <begin position="72"/>
        <end position="91"/>
    </location>
</feature>